<feature type="compositionally biased region" description="Basic residues" evidence="1">
    <location>
        <begin position="47"/>
        <end position="58"/>
    </location>
</feature>
<feature type="region of interest" description="Disordered" evidence="1">
    <location>
        <begin position="38"/>
        <end position="58"/>
    </location>
</feature>
<name>A0ABW6F9H5_9ACTN</name>
<keyword evidence="3" id="KW-1185">Reference proteome</keyword>
<accession>A0ABW6F9H5</accession>
<proteinExistence type="predicted"/>
<dbReference type="EMBL" id="JBHXKZ010000037">
    <property type="protein sequence ID" value="MFD4827178.1"/>
    <property type="molecule type" value="Genomic_DNA"/>
</dbReference>
<dbReference type="RefSeq" id="WP_382777386.1">
    <property type="nucleotide sequence ID" value="NZ_JBHXKZ010000037.1"/>
</dbReference>
<evidence type="ECO:0000256" key="1">
    <source>
        <dbReference type="SAM" id="MobiDB-lite"/>
    </source>
</evidence>
<organism evidence="2 3">
    <name type="scientific">Streptomyces rubiginosohelvolus</name>
    <dbReference type="NCBI Taxonomy" id="67362"/>
    <lineage>
        <taxon>Bacteria</taxon>
        <taxon>Bacillati</taxon>
        <taxon>Actinomycetota</taxon>
        <taxon>Actinomycetes</taxon>
        <taxon>Kitasatosporales</taxon>
        <taxon>Streptomycetaceae</taxon>
        <taxon>Streptomyces</taxon>
    </lineage>
</organism>
<protein>
    <submittedName>
        <fullName evidence="2">Uncharacterized protein</fullName>
    </submittedName>
</protein>
<comment type="caution">
    <text evidence="2">The sequence shown here is derived from an EMBL/GenBank/DDBJ whole genome shotgun (WGS) entry which is preliminary data.</text>
</comment>
<evidence type="ECO:0000313" key="3">
    <source>
        <dbReference type="Proteomes" id="UP001598352"/>
    </source>
</evidence>
<dbReference type="Proteomes" id="UP001598352">
    <property type="component" value="Unassembled WGS sequence"/>
</dbReference>
<feature type="region of interest" description="Disordered" evidence="1">
    <location>
        <begin position="1"/>
        <end position="24"/>
    </location>
</feature>
<reference evidence="2 3" key="1">
    <citation type="submission" date="2024-09" db="EMBL/GenBank/DDBJ databases">
        <title>The Natural Products Discovery Center: Release of the First 8490 Sequenced Strains for Exploring Actinobacteria Biosynthetic Diversity.</title>
        <authorList>
            <person name="Kalkreuter E."/>
            <person name="Kautsar S.A."/>
            <person name="Yang D."/>
            <person name="Bader C.D."/>
            <person name="Teijaro C.N."/>
            <person name="Fluegel L."/>
            <person name="Davis C.M."/>
            <person name="Simpson J.R."/>
            <person name="Lauterbach L."/>
            <person name="Steele A.D."/>
            <person name="Gui C."/>
            <person name="Meng S."/>
            <person name="Li G."/>
            <person name="Viehrig K."/>
            <person name="Ye F."/>
            <person name="Su P."/>
            <person name="Kiefer A.F."/>
            <person name="Nichols A."/>
            <person name="Cepeda A.J."/>
            <person name="Yan W."/>
            <person name="Fan B."/>
            <person name="Jiang Y."/>
            <person name="Adhikari A."/>
            <person name="Zheng C.-J."/>
            <person name="Schuster L."/>
            <person name="Cowan T.M."/>
            <person name="Smanski M.J."/>
            <person name="Chevrette M.G."/>
            <person name="De Carvalho L.P.S."/>
            <person name="Shen B."/>
        </authorList>
    </citation>
    <scope>NUCLEOTIDE SEQUENCE [LARGE SCALE GENOMIC DNA]</scope>
    <source>
        <strain evidence="2 3">NPDC058428</strain>
    </source>
</reference>
<evidence type="ECO:0000313" key="2">
    <source>
        <dbReference type="EMBL" id="MFD4827178.1"/>
    </source>
</evidence>
<gene>
    <name evidence="2" type="ORF">ACFWOQ_31895</name>
</gene>
<sequence>MRAPSTGSGREAPVLGTPGPPVRLAVGPEVRAARWAVRRGGGSGRPGRGHTRSIRFSA</sequence>